<dbReference type="EMBL" id="AP018907">
    <property type="protein sequence ID" value="BBF93009.1"/>
    <property type="molecule type" value="Genomic_DNA"/>
</dbReference>
<reference evidence="3 4" key="1">
    <citation type="submission" date="2018-08" db="EMBL/GenBank/DDBJ databases">
        <title>Complete genome sequencing of Blastochloris tepida GI.</title>
        <authorList>
            <person name="Tsukatani Y."/>
            <person name="Mori H."/>
        </authorList>
    </citation>
    <scope>NUCLEOTIDE SEQUENCE [LARGE SCALE GENOMIC DNA]</scope>
    <source>
        <strain evidence="3 4">GI</strain>
    </source>
</reference>
<dbReference type="Pfam" id="PF07331">
    <property type="entry name" value="TctB"/>
    <property type="match status" value="1"/>
</dbReference>
<protein>
    <submittedName>
        <fullName evidence="3">Membrane protein</fullName>
    </submittedName>
</protein>
<keyword evidence="1" id="KW-1133">Transmembrane helix</keyword>
<dbReference type="RefSeq" id="WP_160140560.1">
    <property type="nucleotide sequence ID" value="NZ_AP018907.1"/>
</dbReference>
<dbReference type="InterPro" id="IPR009936">
    <property type="entry name" value="DUF1468"/>
</dbReference>
<evidence type="ECO:0000313" key="3">
    <source>
        <dbReference type="EMBL" id="BBF93009.1"/>
    </source>
</evidence>
<feature type="transmembrane region" description="Helical" evidence="1">
    <location>
        <begin position="54"/>
        <end position="74"/>
    </location>
</feature>
<dbReference type="AlphaFoldDB" id="A0A348G0C6"/>
<gene>
    <name evidence="3" type="ORF">BLTE_16940</name>
</gene>
<sequence>MSLVSFREQTSAASRIALRRDHVAGAFFVLTGGVVAVAASMLPLGTTMRMGPGYFPLLLGLILTGLGVLIAVNADRDAAEPDVEPGDGAWLRPTIAVSASVILFALIISHLGLAAGVIGVVLVSSLARRTVQWGTALLLGVLLAAGSVAVFAYGLQLPFDVMPPQLALL</sequence>
<dbReference type="OrthoDB" id="5186924at2"/>
<evidence type="ECO:0000313" key="4">
    <source>
        <dbReference type="Proteomes" id="UP000266934"/>
    </source>
</evidence>
<dbReference type="KEGG" id="blag:BLTE_16940"/>
<feature type="transmembrane region" description="Helical" evidence="1">
    <location>
        <begin position="23"/>
        <end position="42"/>
    </location>
</feature>
<feature type="transmembrane region" description="Helical" evidence="1">
    <location>
        <begin position="94"/>
        <end position="123"/>
    </location>
</feature>
<evidence type="ECO:0000259" key="2">
    <source>
        <dbReference type="Pfam" id="PF07331"/>
    </source>
</evidence>
<accession>A0A348G0C6</accession>
<keyword evidence="1" id="KW-0812">Transmembrane</keyword>
<feature type="transmembrane region" description="Helical" evidence="1">
    <location>
        <begin position="135"/>
        <end position="155"/>
    </location>
</feature>
<dbReference type="Proteomes" id="UP000266934">
    <property type="component" value="Chromosome"/>
</dbReference>
<keyword evidence="4" id="KW-1185">Reference proteome</keyword>
<feature type="domain" description="DUF1468" evidence="2">
    <location>
        <begin position="23"/>
        <end position="159"/>
    </location>
</feature>
<name>A0A348G0C6_9HYPH</name>
<organism evidence="3 4">
    <name type="scientific">Blastochloris tepida</name>
    <dbReference type="NCBI Taxonomy" id="2233851"/>
    <lineage>
        <taxon>Bacteria</taxon>
        <taxon>Pseudomonadati</taxon>
        <taxon>Pseudomonadota</taxon>
        <taxon>Alphaproteobacteria</taxon>
        <taxon>Hyphomicrobiales</taxon>
        <taxon>Blastochloridaceae</taxon>
        <taxon>Blastochloris</taxon>
    </lineage>
</organism>
<proteinExistence type="predicted"/>
<evidence type="ECO:0000256" key="1">
    <source>
        <dbReference type="SAM" id="Phobius"/>
    </source>
</evidence>
<keyword evidence="1" id="KW-0472">Membrane</keyword>